<sequence length="94" mass="9410">MIDKIKDFTISGFVAANNNNAGQLSTGAANAHGAKAATNADLAAVVALKTMTKSGKFTQPAANEDGAVKSAAVSAVNKVLGVLDVIIGKQLQAI</sequence>
<evidence type="ECO:0000256" key="2">
    <source>
        <dbReference type="ARBA" id="ARBA00004459"/>
    </source>
</evidence>
<protein>
    <recommendedName>
        <fullName evidence="8">Variable large protein</fullName>
    </recommendedName>
</protein>
<name>W5T2X0_BORHE</name>
<dbReference type="InterPro" id="IPR000680">
    <property type="entry name" value="Borrelia_lipo"/>
</dbReference>
<evidence type="ECO:0000256" key="5">
    <source>
        <dbReference type="ARBA" id="ARBA00023139"/>
    </source>
</evidence>
<gene>
    <name evidence="9" type="ORF">BHO_0012901</name>
</gene>
<reference evidence="9" key="1">
    <citation type="submission" date="2013-04" db="EMBL/GenBank/DDBJ databases">
        <title>Comparative Genomics of Relapsing Fever Spirochetes.</title>
        <authorList>
            <person name="Schwan T.G."/>
            <person name="Raffel S.J."/>
            <person name="Porcella S.F."/>
            <person name="Martens C.A."/>
            <person name="Bruno D.P."/>
            <person name="Ricklefs S.M."/>
            <person name="Barbian K.B."/>
        </authorList>
    </citation>
    <scope>NUCLEOTIDE SEQUENCE</scope>
    <source>
        <strain evidence="9">YBT</strain>
        <plasmid evidence="9">unnamed</plasmid>
    </source>
</reference>
<dbReference type="GO" id="GO:0009279">
    <property type="term" value="C:cell outer membrane"/>
    <property type="evidence" value="ECO:0007669"/>
    <property type="project" value="UniProtKB-SubCell"/>
</dbReference>
<dbReference type="SUPFAM" id="SSF74748">
    <property type="entry name" value="Variable surface antigen VlsE"/>
    <property type="match status" value="1"/>
</dbReference>
<keyword evidence="4 8" id="KW-0472">Membrane</keyword>
<keyword evidence="9" id="KW-0614">Plasmid</keyword>
<keyword evidence="6 8" id="KW-0998">Cell outer membrane</keyword>
<keyword evidence="3" id="KW-0732">Signal</keyword>
<dbReference type="EMBL" id="CP005720">
    <property type="protein sequence ID" value="AHH13263.1"/>
    <property type="molecule type" value="Genomic_DNA"/>
</dbReference>
<comment type="function">
    <text evidence="1 8">The Vlp and Vsp proteins are antigenically distinct proteins, only one vlp or vsp gene is transcriptionally active at any one time. Switching between these genes is a mechanism of host immune response evasion.</text>
</comment>
<keyword evidence="5 8" id="KW-0564">Palmitate</keyword>
<accession>W5T2X0</accession>
<dbReference type="Pfam" id="PF00921">
    <property type="entry name" value="Lipoprotein_2"/>
    <property type="match status" value="1"/>
</dbReference>
<evidence type="ECO:0000256" key="7">
    <source>
        <dbReference type="ARBA" id="ARBA00023288"/>
    </source>
</evidence>
<evidence type="ECO:0000256" key="6">
    <source>
        <dbReference type="ARBA" id="ARBA00023237"/>
    </source>
</evidence>
<evidence type="ECO:0000256" key="1">
    <source>
        <dbReference type="ARBA" id="ARBA00003932"/>
    </source>
</evidence>
<organism evidence="9">
    <name type="scientific">Borrelia hermsii YBT</name>
    <dbReference type="NCBI Taxonomy" id="1313295"/>
    <lineage>
        <taxon>Bacteria</taxon>
        <taxon>Pseudomonadati</taxon>
        <taxon>Spirochaetota</taxon>
        <taxon>Spirochaetia</taxon>
        <taxon>Spirochaetales</taxon>
        <taxon>Borreliaceae</taxon>
        <taxon>Borrelia</taxon>
    </lineage>
</organism>
<dbReference type="HOGENOM" id="CLU_147205_1_0_12"/>
<dbReference type="AlphaFoldDB" id="W5T2X0"/>
<keyword evidence="7 8" id="KW-0449">Lipoprotein</keyword>
<geneLocation type="plasmid" evidence="9">
    <name>unnamed</name>
</geneLocation>
<proteinExistence type="predicted"/>
<evidence type="ECO:0000256" key="3">
    <source>
        <dbReference type="ARBA" id="ARBA00022729"/>
    </source>
</evidence>
<evidence type="ECO:0000256" key="4">
    <source>
        <dbReference type="ARBA" id="ARBA00023136"/>
    </source>
</evidence>
<evidence type="ECO:0000313" key="9">
    <source>
        <dbReference type="EMBL" id="AHH13263.1"/>
    </source>
</evidence>
<evidence type="ECO:0000256" key="8">
    <source>
        <dbReference type="RuleBase" id="RU363105"/>
    </source>
</evidence>
<comment type="subcellular location">
    <subcellularLocation>
        <location evidence="2 8">Cell outer membrane</location>
        <topology evidence="2 8">Lipid-anchor</topology>
    </subcellularLocation>
</comment>